<keyword evidence="2" id="KW-1185">Reference proteome</keyword>
<organism evidence="1 2">
    <name type="scientific">Archangium lansingense</name>
    <dbReference type="NCBI Taxonomy" id="2995310"/>
    <lineage>
        <taxon>Bacteria</taxon>
        <taxon>Pseudomonadati</taxon>
        <taxon>Myxococcota</taxon>
        <taxon>Myxococcia</taxon>
        <taxon>Myxococcales</taxon>
        <taxon>Cystobacterineae</taxon>
        <taxon>Archangiaceae</taxon>
        <taxon>Archangium</taxon>
    </lineage>
</organism>
<reference evidence="1 2" key="1">
    <citation type="submission" date="2022-11" db="EMBL/GenBank/DDBJ databases">
        <title>Minimal conservation of predation-associated metabolite biosynthetic gene clusters underscores biosynthetic potential of Myxococcota including descriptions for ten novel species: Archangium lansinium sp. nov., Myxococcus landrumus sp. nov., Nannocystis bai.</title>
        <authorList>
            <person name="Ahearne A."/>
            <person name="Stevens C."/>
            <person name="Phillips K."/>
        </authorList>
    </citation>
    <scope>NUCLEOTIDE SEQUENCE [LARGE SCALE GENOMIC DNA]</scope>
    <source>
        <strain evidence="1 2">MIWBW</strain>
    </source>
</reference>
<dbReference type="RefSeq" id="WP_267532416.1">
    <property type="nucleotide sequence ID" value="NZ_JAPNKA010000001.1"/>
</dbReference>
<comment type="caution">
    <text evidence="1">The sequence shown here is derived from an EMBL/GenBank/DDBJ whole genome shotgun (WGS) entry which is preliminary data.</text>
</comment>
<dbReference type="EMBL" id="JAPNKA010000001">
    <property type="protein sequence ID" value="MCY1073408.1"/>
    <property type="molecule type" value="Genomic_DNA"/>
</dbReference>
<accession>A0ABT3ZVH3</accession>
<evidence type="ECO:0000313" key="2">
    <source>
        <dbReference type="Proteomes" id="UP001207654"/>
    </source>
</evidence>
<name>A0ABT3ZVH3_9BACT</name>
<sequence>MTSPEGTVYRCTAAEDCPRSSRVSLCVDDIGSQDAACIRCMNTECVAITPETC</sequence>
<evidence type="ECO:0000313" key="1">
    <source>
        <dbReference type="EMBL" id="MCY1073408.1"/>
    </source>
</evidence>
<protein>
    <submittedName>
        <fullName evidence="1">Uncharacterized protein</fullName>
    </submittedName>
</protein>
<gene>
    <name evidence="1" type="ORF">OV287_02835</name>
</gene>
<dbReference type="Proteomes" id="UP001207654">
    <property type="component" value="Unassembled WGS sequence"/>
</dbReference>
<proteinExistence type="predicted"/>